<dbReference type="Gene3D" id="3.30.43.10">
    <property type="entry name" value="Uridine Diphospho-n-acetylenolpyruvylglucosamine Reductase, domain 2"/>
    <property type="match status" value="1"/>
</dbReference>
<comment type="subcellular location">
    <subcellularLocation>
        <location evidence="2">Mitochondrion</location>
    </subcellularLocation>
</comment>
<accession>A0A9N9H7V8</accession>
<evidence type="ECO:0000256" key="9">
    <source>
        <dbReference type="ARBA" id="ARBA00023002"/>
    </source>
</evidence>
<dbReference type="EC" id="1.1.99.39" evidence="11"/>
<dbReference type="OrthoDB" id="5332616at2759"/>
<proteinExistence type="inferred from homology"/>
<feature type="domain" description="FAD-binding PCMH-type" evidence="16">
    <location>
        <begin position="85"/>
        <end position="274"/>
    </location>
</feature>
<dbReference type="InterPro" id="IPR036318">
    <property type="entry name" value="FAD-bd_PCMH-like_sf"/>
</dbReference>
<evidence type="ECO:0000256" key="7">
    <source>
        <dbReference type="ARBA" id="ARBA00022833"/>
    </source>
</evidence>
<comment type="function">
    <text evidence="13">Catalyzes the oxidation of D-2-hydroxyglutarate (D-2-HG) to alpha-ketoglutarate. Also catalyzes the oxidation of other D-2-hydroxyacids, such as D-malate (D-MAL) and D-lactate (D-LAC). Exhibits high activities towards D-2-HG and D-MAL but a very weak activity towards D-LAC.</text>
</comment>
<dbReference type="InterPro" id="IPR004113">
    <property type="entry name" value="FAD-bd_oxidored_4_C"/>
</dbReference>
<dbReference type="PANTHER" id="PTHR43716:SF1">
    <property type="entry name" value="D-2-HYDROXYGLUTARATE DEHYDROGENASE, MITOCHONDRIAL"/>
    <property type="match status" value="1"/>
</dbReference>
<evidence type="ECO:0000256" key="4">
    <source>
        <dbReference type="ARBA" id="ARBA00022630"/>
    </source>
</evidence>
<evidence type="ECO:0000256" key="10">
    <source>
        <dbReference type="ARBA" id="ARBA00023128"/>
    </source>
</evidence>
<evidence type="ECO:0000256" key="2">
    <source>
        <dbReference type="ARBA" id="ARBA00004173"/>
    </source>
</evidence>
<dbReference type="InterPro" id="IPR006094">
    <property type="entry name" value="Oxid_FAD_bind_N"/>
</dbReference>
<dbReference type="GO" id="GO:0071949">
    <property type="term" value="F:FAD binding"/>
    <property type="evidence" value="ECO:0007669"/>
    <property type="project" value="InterPro"/>
</dbReference>
<dbReference type="Proteomes" id="UP000789405">
    <property type="component" value="Unassembled WGS sequence"/>
</dbReference>
<evidence type="ECO:0000256" key="3">
    <source>
        <dbReference type="ARBA" id="ARBA00008000"/>
    </source>
</evidence>
<dbReference type="EMBL" id="CAJVPY010006483">
    <property type="protein sequence ID" value="CAG8663549.1"/>
    <property type="molecule type" value="Genomic_DNA"/>
</dbReference>
<dbReference type="GO" id="GO:0004458">
    <property type="term" value="F:D-lactate dehydrogenase (cytochrome) activity"/>
    <property type="evidence" value="ECO:0007669"/>
    <property type="project" value="UniProtKB-EC"/>
</dbReference>
<dbReference type="InterPro" id="IPR016167">
    <property type="entry name" value="FAD-bd_PCMH_sub1"/>
</dbReference>
<evidence type="ECO:0000256" key="13">
    <source>
        <dbReference type="ARBA" id="ARBA00045410"/>
    </source>
</evidence>
<dbReference type="Gene3D" id="3.30.70.2740">
    <property type="match status" value="1"/>
</dbReference>
<name>A0A9N9H7V8_9GLOM</name>
<keyword evidence="18" id="KW-1185">Reference proteome</keyword>
<dbReference type="Pfam" id="PF01565">
    <property type="entry name" value="FAD_binding_4"/>
    <property type="match status" value="1"/>
</dbReference>
<comment type="catalytic activity">
    <reaction evidence="14">
        <text>(R)-malate + A = oxaloacetate + AH2</text>
        <dbReference type="Rhea" id="RHEA:67460"/>
        <dbReference type="ChEBI" id="CHEBI:13193"/>
        <dbReference type="ChEBI" id="CHEBI:15588"/>
        <dbReference type="ChEBI" id="CHEBI:16452"/>
        <dbReference type="ChEBI" id="CHEBI:17499"/>
    </reaction>
    <physiologicalReaction direction="left-to-right" evidence="14">
        <dbReference type="Rhea" id="RHEA:67461"/>
    </physiologicalReaction>
</comment>
<sequence>PYQSLLQLAGKVSYKRTFLQKRNYAVVSYTTDIYTHLKRNPNFKELSQNDIKFFQSILSPSELIVDNGNNQDDLLPYNTDWMKKYRGKSKLIAKPKTTEQIAKLVKYCNEKKLAIVPQGGNTGLVGGGVPVFDEIIISTNNLNKIRDFDPISGTLVCDSGCILEALDSYLAERGYMVPLDLGAKGSCNIGGNVATNAGGLRLLRYGSLHGNVLGLEVVLPNGTILDNLSTLRKDNTGRIWIFDTIVCYDLKQLFIGSEGTLGIITGVSILTPRRPKSVNVAVFCLNSFQNVQEAFIISKGELTEILSGVEYEVLKISFEFWDIHSLRLVKNHLFQETKFPLEDKYPFYVLVETSGSNKDHNEEKLHNFMEILMEKGVVEDGVVAQDNTQLQNLWSIREGIPEAGSKSGSVYKYDLSIPVPVFYNIVEDVSKKLKDAGVFGKDKLVTDVMGYGHIGDGNIHLNIVAKSYTHEITKLLEPYIYEWTEKHKGSISAEHGLGLMKADCIGYSKSQKMINIMKQIKQSIDPNVSIGSETIQNPAIEKRIADTYIGTTKLIDKRLPVITGAIIPVLQINI</sequence>
<dbReference type="InterPro" id="IPR016169">
    <property type="entry name" value="FAD-bd_PCMH_sub2"/>
</dbReference>
<dbReference type="GO" id="GO:0046872">
    <property type="term" value="F:metal ion binding"/>
    <property type="evidence" value="ECO:0007669"/>
    <property type="project" value="UniProtKB-KW"/>
</dbReference>
<evidence type="ECO:0000256" key="12">
    <source>
        <dbReference type="ARBA" id="ARBA00039639"/>
    </source>
</evidence>
<evidence type="ECO:0000256" key="8">
    <source>
        <dbReference type="ARBA" id="ARBA00022946"/>
    </source>
</evidence>
<evidence type="ECO:0000259" key="16">
    <source>
        <dbReference type="PROSITE" id="PS51387"/>
    </source>
</evidence>
<protein>
    <recommendedName>
        <fullName evidence="12">D-2-hydroxyglutarate dehydrogenase, mitochondrial</fullName>
        <ecNumber evidence="11">1.1.99.39</ecNumber>
    </recommendedName>
</protein>
<comment type="cofactor">
    <cofactor evidence="1">
        <name>FAD</name>
        <dbReference type="ChEBI" id="CHEBI:57692"/>
    </cofactor>
</comment>
<keyword evidence="5" id="KW-0479">Metal-binding</keyword>
<evidence type="ECO:0000313" key="18">
    <source>
        <dbReference type="Proteomes" id="UP000789405"/>
    </source>
</evidence>
<dbReference type="PROSITE" id="PS51387">
    <property type="entry name" value="FAD_PCMH"/>
    <property type="match status" value="1"/>
</dbReference>
<dbReference type="FunFam" id="3.30.70.2740:FF:000002">
    <property type="entry name" value="D-2-hydroxyglutarate dehydrogenase mitochondrial"/>
    <property type="match status" value="1"/>
</dbReference>
<keyword evidence="4" id="KW-0285">Flavoprotein</keyword>
<dbReference type="FunFam" id="3.30.43.10:FF:000002">
    <property type="entry name" value="D-2-hydroxyglutarate dehydrogenase, mitochondrial"/>
    <property type="match status" value="1"/>
</dbReference>
<evidence type="ECO:0000256" key="6">
    <source>
        <dbReference type="ARBA" id="ARBA00022827"/>
    </source>
</evidence>
<feature type="non-terminal residue" evidence="17">
    <location>
        <position position="574"/>
    </location>
</feature>
<dbReference type="Pfam" id="PF02913">
    <property type="entry name" value="FAD-oxidase_C"/>
    <property type="match status" value="1"/>
</dbReference>
<dbReference type="SUPFAM" id="SSF56176">
    <property type="entry name" value="FAD-binding/transporter-associated domain-like"/>
    <property type="match status" value="1"/>
</dbReference>
<comment type="catalytic activity">
    <reaction evidence="15">
        <text>(R)-lactate + 2 Fe(III)-[cytochrome c] = 2 Fe(II)-[cytochrome c] + pyruvate + 2 H(+)</text>
        <dbReference type="Rhea" id="RHEA:13521"/>
        <dbReference type="Rhea" id="RHEA-COMP:10350"/>
        <dbReference type="Rhea" id="RHEA-COMP:14399"/>
        <dbReference type="ChEBI" id="CHEBI:15361"/>
        <dbReference type="ChEBI" id="CHEBI:15378"/>
        <dbReference type="ChEBI" id="CHEBI:16004"/>
        <dbReference type="ChEBI" id="CHEBI:29033"/>
        <dbReference type="ChEBI" id="CHEBI:29034"/>
        <dbReference type="EC" id="1.1.2.4"/>
    </reaction>
</comment>
<dbReference type="FunFam" id="3.30.70.2190:FF:000001">
    <property type="entry name" value="D-2-hydroxyglutarate dehydrogenase mitochondrial"/>
    <property type="match status" value="1"/>
</dbReference>
<dbReference type="InterPro" id="IPR016166">
    <property type="entry name" value="FAD-bd_PCMH"/>
</dbReference>
<dbReference type="FunFam" id="1.10.45.10:FF:000001">
    <property type="entry name" value="D-lactate dehydrogenase mitochondrial"/>
    <property type="match status" value="1"/>
</dbReference>
<keyword evidence="9" id="KW-0560">Oxidoreductase</keyword>
<keyword evidence="6" id="KW-0274">FAD</keyword>
<dbReference type="InterPro" id="IPR016164">
    <property type="entry name" value="FAD-linked_Oxase-like_C"/>
</dbReference>
<evidence type="ECO:0000256" key="11">
    <source>
        <dbReference type="ARBA" id="ARBA00039003"/>
    </source>
</evidence>
<dbReference type="PANTHER" id="PTHR43716">
    <property type="entry name" value="D-2-HYDROXYGLUTARATE DEHYDROGENASE, MITOCHONDRIAL"/>
    <property type="match status" value="1"/>
</dbReference>
<dbReference type="AlphaFoldDB" id="A0A9N9H7V8"/>
<dbReference type="InterPro" id="IPR016171">
    <property type="entry name" value="Vanillyl_alc_oxidase_C-sub2"/>
</dbReference>
<dbReference type="FunFam" id="3.30.465.10:FF:000053">
    <property type="entry name" value="D-lactate dehydrogenase (Cytochrome), putative"/>
    <property type="match status" value="1"/>
</dbReference>
<evidence type="ECO:0000313" key="17">
    <source>
        <dbReference type="EMBL" id="CAG8663549.1"/>
    </source>
</evidence>
<dbReference type="GO" id="GO:0005739">
    <property type="term" value="C:mitochondrion"/>
    <property type="evidence" value="ECO:0007669"/>
    <property type="project" value="UniProtKB-SubCell"/>
</dbReference>
<gene>
    <name evidence="17" type="ORF">DERYTH_LOCUS10843</name>
</gene>
<dbReference type="SUPFAM" id="SSF55103">
    <property type="entry name" value="FAD-linked oxidases, C-terminal domain"/>
    <property type="match status" value="1"/>
</dbReference>
<comment type="caution">
    <text evidence="17">The sequence shown here is derived from an EMBL/GenBank/DDBJ whole genome shotgun (WGS) entry which is preliminary data.</text>
</comment>
<evidence type="ECO:0000256" key="5">
    <source>
        <dbReference type="ARBA" id="ARBA00022723"/>
    </source>
</evidence>
<comment type="similarity">
    <text evidence="3">Belongs to the FAD-binding oxidoreductase/transferase type 4 family.</text>
</comment>
<keyword evidence="7" id="KW-0862">Zinc</keyword>
<dbReference type="GO" id="GO:0051990">
    <property type="term" value="F:(R)-2-hydroxyglutarate dehydrogenase activity"/>
    <property type="evidence" value="ECO:0007669"/>
    <property type="project" value="UniProtKB-EC"/>
</dbReference>
<keyword evidence="8" id="KW-0809">Transit peptide</keyword>
<reference evidence="17" key="1">
    <citation type="submission" date="2021-06" db="EMBL/GenBank/DDBJ databases">
        <authorList>
            <person name="Kallberg Y."/>
            <person name="Tangrot J."/>
            <person name="Rosling A."/>
        </authorList>
    </citation>
    <scope>NUCLEOTIDE SEQUENCE</scope>
    <source>
        <strain evidence="17">MA453B</strain>
    </source>
</reference>
<dbReference type="Gene3D" id="3.30.70.2190">
    <property type="match status" value="1"/>
</dbReference>
<dbReference type="InterPro" id="IPR051264">
    <property type="entry name" value="FAD-oxidored/transferase_4"/>
</dbReference>
<dbReference type="Gene3D" id="1.10.45.10">
    <property type="entry name" value="Vanillyl-alcohol Oxidase, Chain A, domain 4"/>
    <property type="match status" value="1"/>
</dbReference>
<evidence type="ECO:0000256" key="1">
    <source>
        <dbReference type="ARBA" id="ARBA00001974"/>
    </source>
</evidence>
<dbReference type="GO" id="GO:0006108">
    <property type="term" value="P:malate metabolic process"/>
    <property type="evidence" value="ECO:0007669"/>
    <property type="project" value="UniProtKB-ARBA"/>
</dbReference>
<evidence type="ECO:0000256" key="14">
    <source>
        <dbReference type="ARBA" id="ARBA00049267"/>
    </source>
</evidence>
<dbReference type="Gene3D" id="3.30.465.10">
    <property type="match status" value="1"/>
</dbReference>
<evidence type="ECO:0000256" key="15">
    <source>
        <dbReference type="ARBA" id="ARBA00051436"/>
    </source>
</evidence>
<keyword evidence="10" id="KW-0496">Mitochondrion</keyword>
<organism evidence="17 18">
    <name type="scientific">Dentiscutata erythropus</name>
    <dbReference type="NCBI Taxonomy" id="1348616"/>
    <lineage>
        <taxon>Eukaryota</taxon>
        <taxon>Fungi</taxon>
        <taxon>Fungi incertae sedis</taxon>
        <taxon>Mucoromycota</taxon>
        <taxon>Glomeromycotina</taxon>
        <taxon>Glomeromycetes</taxon>
        <taxon>Diversisporales</taxon>
        <taxon>Gigasporaceae</taxon>
        <taxon>Dentiscutata</taxon>
    </lineage>
</organism>